<dbReference type="Pfam" id="PF00307">
    <property type="entry name" value="CH"/>
    <property type="match status" value="1"/>
</dbReference>
<dbReference type="InterPro" id="IPR022735">
    <property type="entry name" value="bMERB_dom"/>
</dbReference>
<dbReference type="Gene3D" id="3.50.50.60">
    <property type="entry name" value="FAD/NAD(P)-binding domain"/>
    <property type="match status" value="1"/>
</dbReference>
<feature type="region of interest" description="Disordered" evidence="30">
    <location>
        <begin position="2775"/>
        <end position="2882"/>
    </location>
</feature>
<dbReference type="SMART" id="SM01203">
    <property type="entry name" value="DUF3585"/>
    <property type="match status" value="1"/>
</dbReference>
<feature type="coiled-coil region" evidence="29">
    <location>
        <begin position="2890"/>
        <end position="2917"/>
    </location>
</feature>
<dbReference type="GO" id="GO:0006888">
    <property type="term" value="P:endoplasmic reticulum to Golgi vesicle-mediated transport"/>
    <property type="evidence" value="ECO:0007669"/>
    <property type="project" value="TreeGrafter"/>
</dbReference>
<gene>
    <name evidence="34" type="ORF">CLODIP_2_CD14910</name>
</gene>
<evidence type="ECO:0000313" key="35">
    <source>
        <dbReference type="Proteomes" id="UP000494165"/>
    </source>
</evidence>
<evidence type="ECO:0000256" key="7">
    <source>
        <dbReference type="ARBA" id="ARBA00022448"/>
    </source>
</evidence>
<feature type="repeat" description="WD" evidence="28">
    <location>
        <begin position="224"/>
        <end position="265"/>
    </location>
</feature>
<feature type="repeat" description="WD" evidence="28">
    <location>
        <begin position="95"/>
        <end position="126"/>
    </location>
</feature>
<dbReference type="SUPFAM" id="SSF50978">
    <property type="entry name" value="WD40 repeat-like"/>
    <property type="match status" value="1"/>
</dbReference>
<evidence type="ECO:0000256" key="19">
    <source>
        <dbReference type="ARBA" id="ARBA00023033"/>
    </source>
</evidence>
<feature type="domain" description="Calponin-homology (CH)" evidence="31">
    <location>
        <begin position="1436"/>
        <end position="1541"/>
    </location>
</feature>
<feature type="region of interest" description="Disordered" evidence="30">
    <location>
        <begin position="2363"/>
        <end position="2492"/>
    </location>
</feature>
<dbReference type="InterPro" id="IPR001715">
    <property type="entry name" value="CH_dom"/>
</dbReference>
<dbReference type="Pfam" id="PF25413">
    <property type="entry name" value="Rossman_Mical"/>
    <property type="match status" value="1"/>
</dbReference>
<dbReference type="FunFam" id="3.50.50.60:FF:000004">
    <property type="entry name" value="protein-methionine sulfoxide oxidase MICAL2 isoform X1"/>
    <property type="match status" value="1"/>
</dbReference>
<feature type="domain" description="LIM zinc-binding" evidence="32">
    <location>
        <begin position="1858"/>
        <end position="1919"/>
    </location>
</feature>
<dbReference type="PROSITE" id="PS50294">
    <property type="entry name" value="WD_REPEATS_REGION"/>
    <property type="match status" value="4"/>
</dbReference>
<evidence type="ECO:0000256" key="13">
    <source>
        <dbReference type="ARBA" id="ARBA00022827"/>
    </source>
</evidence>
<protein>
    <recommendedName>
        <fullName evidence="6">F-actin monooxygenase</fullName>
        <ecNumber evidence="6">1.14.13.225</ecNumber>
    </recommendedName>
    <alternativeName>
        <fullName evidence="25">Beta'-coat protein</fullName>
    </alternativeName>
</protein>
<evidence type="ECO:0000256" key="15">
    <source>
        <dbReference type="ARBA" id="ARBA00022857"/>
    </source>
</evidence>
<dbReference type="InterPro" id="IPR006692">
    <property type="entry name" value="Beta-prop_COPA/B_2nd"/>
</dbReference>
<dbReference type="Gene3D" id="1.25.40.470">
    <property type="match status" value="1"/>
</dbReference>
<feature type="compositionally biased region" description="Acidic residues" evidence="30">
    <location>
        <begin position="2011"/>
        <end position="2040"/>
    </location>
</feature>
<feature type="compositionally biased region" description="Low complexity" evidence="30">
    <location>
        <begin position="2453"/>
        <end position="2480"/>
    </location>
</feature>
<evidence type="ECO:0000256" key="12">
    <source>
        <dbReference type="ARBA" id="ARBA00022737"/>
    </source>
</evidence>
<evidence type="ECO:0000259" key="32">
    <source>
        <dbReference type="PROSITE" id="PS50023"/>
    </source>
</evidence>
<keyword evidence="15" id="KW-0521">NADP</keyword>
<evidence type="ECO:0000313" key="34">
    <source>
        <dbReference type="EMBL" id="CAB3375711.1"/>
    </source>
</evidence>
<feature type="region of interest" description="Disordered" evidence="30">
    <location>
        <begin position="1804"/>
        <end position="1828"/>
    </location>
</feature>
<feature type="compositionally biased region" description="Polar residues" evidence="30">
    <location>
        <begin position="2669"/>
        <end position="2679"/>
    </location>
</feature>
<dbReference type="InterPro" id="IPR011048">
    <property type="entry name" value="Haem_d1_sf"/>
</dbReference>
<keyword evidence="11 27" id="KW-0479">Metal-binding</keyword>
<organism evidence="34 35">
    <name type="scientific">Cloeon dipterum</name>
    <dbReference type="NCBI Taxonomy" id="197152"/>
    <lineage>
        <taxon>Eukaryota</taxon>
        <taxon>Metazoa</taxon>
        <taxon>Ecdysozoa</taxon>
        <taxon>Arthropoda</taxon>
        <taxon>Hexapoda</taxon>
        <taxon>Insecta</taxon>
        <taxon>Pterygota</taxon>
        <taxon>Palaeoptera</taxon>
        <taxon>Ephemeroptera</taxon>
        <taxon>Pisciforma</taxon>
        <taxon>Baetidae</taxon>
        <taxon>Cloeon</taxon>
    </lineage>
</organism>
<comment type="similarity">
    <text evidence="4">Belongs to the Mical family.</text>
</comment>
<accession>A0A8S1D763</accession>
<evidence type="ECO:0000256" key="9">
    <source>
        <dbReference type="ARBA" id="ARBA00022574"/>
    </source>
</evidence>
<feature type="region of interest" description="Disordered" evidence="30">
    <location>
        <begin position="834"/>
        <end position="860"/>
    </location>
</feature>
<dbReference type="GO" id="GO:0005198">
    <property type="term" value="F:structural molecule activity"/>
    <property type="evidence" value="ECO:0007669"/>
    <property type="project" value="InterPro"/>
</dbReference>
<keyword evidence="12" id="KW-0677">Repeat</keyword>
<feature type="region of interest" description="Disordered" evidence="30">
    <location>
        <begin position="2007"/>
        <end position="2097"/>
    </location>
</feature>
<dbReference type="EMBL" id="CADEPI010000117">
    <property type="protein sequence ID" value="CAB3375711.1"/>
    <property type="molecule type" value="Genomic_DNA"/>
</dbReference>
<keyword evidence="17" id="KW-0653">Protein transport</keyword>
<dbReference type="Gene3D" id="2.10.110.10">
    <property type="entry name" value="Cysteine Rich Protein"/>
    <property type="match status" value="1"/>
</dbReference>
<evidence type="ECO:0000256" key="10">
    <source>
        <dbReference type="ARBA" id="ARBA00022630"/>
    </source>
</evidence>
<comment type="subcellular location">
    <subcellularLocation>
        <location evidence="3">Cytoplasmic vesicle</location>
        <location evidence="3">COPI-coated vesicle membrane</location>
        <topology evidence="3">Peripheral membrane protein</topology>
        <orientation evidence="3">Cytoplasmic side</orientation>
    </subcellularLocation>
    <subcellularLocation>
        <location evidence="2">Golgi apparatus membrane</location>
        <topology evidence="2">Peripheral membrane protein</topology>
        <orientation evidence="2">Cytoplasmic side</orientation>
    </subcellularLocation>
</comment>
<dbReference type="GO" id="GO:0046872">
    <property type="term" value="F:metal ion binding"/>
    <property type="evidence" value="ECO:0007669"/>
    <property type="project" value="UniProtKB-KW"/>
</dbReference>
<comment type="similarity">
    <text evidence="5">Belongs to the WD repeat COPB2 family.</text>
</comment>
<evidence type="ECO:0000256" key="8">
    <source>
        <dbReference type="ARBA" id="ARBA00022490"/>
    </source>
</evidence>
<keyword evidence="10" id="KW-0285">Flavoprotein</keyword>
<keyword evidence="29" id="KW-0175">Coiled coil</keyword>
<evidence type="ECO:0000259" key="33">
    <source>
        <dbReference type="PROSITE" id="PS51848"/>
    </source>
</evidence>
<evidence type="ECO:0000256" key="20">
    <source>
        <dbReference type="ARBA" id="ARBA00023034"/>
    </source>
</evidence>
<evidence type="ECO:0000256" key="24">
    <source>
        <dbReference type="ARBA" id="ARBA00023329"/>
    </source>
</evidence>
<evidence type="ECO:0000256" key="17">
    <source>
        <dbReference type="ARBA" id="ARBA00022927"/>
    </source>
</evidence>
<dbReference type="FunFam" id="1.25.40.470:FF:000001">
    <property type="entry name" value="Coatomer subunit beta"/>
    <property type="match status" value="1"/>
</dbReference>
<dbReference type="GO" id="GO:0006890">
    <property type="term" value="P:retrograde vesicle-mediated transport, Golgi to endoplasmic reticulum"/>
    <property type="evidence" value="ECO:0007669"/>
    <property type="project" value="TreeGrafter"/>
</dbReference>
<dbReference type="OrthoDB" id="2150324at2759"/>
<keyword evidence="35" id="KW-1185">Reference proteome</keyword>
<dbReference type="GO" id="GO:0000139">
    <property type="term" value="C:Golgi membrane"/>
    <property type="evidence" value="ECO:0007669"/>
    <property type="project" value="UniProtKB-SubCell"/>
</dbReference>
<proteinExistence type="inferred from homology"/>
<dbReference type="PROSITE" id="PS00478">
    <property type="entry name" value="LIM_DOMAIN_1"/>
    <property type="match status" value="1"/>
</dbReference>
<feature type="compositionally biased region" description="Basic and acidic residues" evidence="30">
    <location>
        <begin position="2680"/>
        <end position="2703"/>
    </location>
</feature>
<dbReference type="SMART" id="SM00132">
    <property type="entry name" value="LIM"/>
    <property type="match status" value="1"/>
</dbReference>
<feature type="region of interest" description="Disordered" evidence="30">
    <location>
        <begin position="1565"/>
        <end position="1616"/>
    </location>
</feature>
<sequence>MPLRLETKRKLIARSDRVKNVDLHPQEPWLLVSLYNGNVHVWNHESQQMVKTIEVCDLPVRAAKFVARKNWIVTGSDDMSLRVFNYNTLEKVQEVEAHSDYVRCIAVHPTQPYLLTSSDDMLIKLWHWDRWACQQVFEGHTHYVMQVVFNPKDNNTFASASLDRTVKVWQLGSSTPNFTLEGHEKGVNCIDFCHAGDKPYLVSGADDRLAKVWDYQNKTCVQTLEGHAQNISAVCFHPELPVLLTGSEDGTVRVWHAATYRLETSLNYGLERVWTITCLRGSNDVALGYDEGSVLVKIGREEPAVSMDTSGKIIWARHSELQQSMVKACGEGVADGERLSLAAKEMGACEIYPQSIAHNPNGRFVVVCGDGEYIIYTAMALRNKAFGTAQEFVWAHDSSEYAVREGVSTVKVFKNFKERKSFKPEGGAEGIFGGFVLGVRSASSLSFFEWETLRLIRRIEIQPRHVFWSETGELLCIATEDSYFVLKYNADAVTDAADRTEDGVEDAFDVVGEVAEAVKTGLWVGDCFIYTNGVNRVNYYVGGEIVTVAHLDRPAYLLGYLPKDNRLYLADKELNVISYSLLLSVLEYQTAVMRKDMVTADRVLPTVPKEQRTRVAHFLEKQGFKKQALAVSTDPEHRFDLALQLSDLETALSLARDTQSAHKWRQLADAALAAGKIALANECLEEAKDFGGLLLLASSSGDVGQLERLAAMAAEAEKHNIAFSCNFLLGRLDECLQVLISTQRLPEAAFFARTYLPSQVSRVVKLWKEALSKVSEKAGQALADPEEYNNLFPGMADALKTEQFLKQQPLLPAAAYTSLKPNIERSAVEEMRTAEASGSFHYSPPQLQEKEDEEEEEGFADAAEDLAKLSINSPPAPSAPAAVQPILQPMPAQPPVQLQWPIVDDDLGDEEIDLDDPEVEWSSELLFSPRSAAELPTGKANSSRLHGRIVAGGRNGAQVVAGRGAGVGRVRPVLLGVDAQDGPDAAPAPALWAKFDKRVAHKCYARGTASEGTRVLIIGAGPCGLRAAIEAQLLGAKVVVLEKRDRISRNNVLHLWPFVIHDLRSLGAKKFFGKFCAGAIDHISIRQLQVILLKVALLLGVELHVGVSFESLVPPVDSSFGWRAETSPEDHPASQFEFNCLIGADGKRNTLEGFGRKEFRGKLAIAITANFINKRSEAEARVEEISGVAFIFNQKFFRDLYEATGIDLENIVYYKDDTHYFVMTAKKNSLIDKGVIISDQPDTARLLHPDNVDKEALMEYAREAADFSTQYQLPHLEFAVNHYGQPDVAMFDFTSMYAAENASRVVERHGHRLLMQLVGDSLLEPFWPTGSGCARGFLSSLDACWAVRSWGSGVATPLEVVAERESIYRLLGQTTPENLNKDFNAYTLEPQTRYPNLNIRAVLPAQVRNLLTTDNPAGVELCSSVQPVKKRRREVEVASAVLVSWLKRQTAVYDDVQVGDDLAACFSDGRALCALVHRYRPQLVDLAALRADESVLNLQLAFNVLEKEAQIKPIIKAEEWASGENSDAIITYLGQVYDAFRGEIPHIKHAKSAIEEIEEILVAPRKSIGKSPKKRASLEREPKRQMRKRKSHDAEPSTSRREELERNREDRMQRRRMMRHLTTQKFVENMRRMQSVGNFYEEPREEKPEDFSLTVYRQHAPHFKDRVKQLERQMIYCPDRENRFMSEIAKRSGQPDEKFSGRIKELEAKFKDGNAVCEKKPKDLRRAIGRIDKNDWNIVEIEKKMEENRMAKGKTHGGEKVPKWNHDKFLDKISMMQSKLKGRSKEDEAAKFREIDSTLKKLDRQMREGSVLDPSGPRGSNKVSAMAEQLAKKQEPSEALPLQKSGSKSAFAVAQQASDCHFCCKKVYLMEQLTAEGLLFHRGCFRCEYCGTTLRLNNYAFDRDGRYGSRFVCINHFGIPGYIRGARARRKSEDLKAAAAEETAFTEHLAVPSAEDQADAIPTIGVTPERVGFENLAGSDEEGLVARPASGLAEMDEEAWTDHNFRISCDSSDDQSDSATDSDDEDAEPFEEAIDDDDALSVEGTRQLAESWKQRYSRQSASEFSDEAESSEWSCERDDAEDEDDSSTATEGDAVARELLRQKERLLERAKRRREEDSEGGSDCTSTETESDDEDEQEEENLATEIETDSEFELDSSLPTILIDSDLQVCQVKSGRIERGNLNKPAPNKYLQKNNAKNNNRAAAAAPIELTQVALRHRPTQLELQAKEKMVPLQQVKSTEGIASKTSLELKKKYLLGGEAAAGAFGRQVLKSDSASALDSRFRSFVSQISEQQKLLQPAAQPSPAMQSLLLDSNKATSASPLLTSMSSGNLLNNRADLLNKLPKVPSSFVHICGRKSEERLDDDKTPLVENMHILASSEAEEKERKLDRDTDRESDKISDLEREKPDEDATPQAEHRDIVLETKDISDEPRPRSPAHETSIIVPDASEWRAAQQQQLQQGESESESSESSSSSSESGSITETEEVEEAPLVVPPRVEITEVGDKELETELSDWAHEENSLDVDVEIEARNVTLRKPKRMATLAQEDNDDDLGDHVDVLTVSESNEEKQQLVLTPVDDIVEAVNLECQIAPLASAPEPPVESEKVEEEEQPPPPPPPMQVEEENGPVDVMSVSVSSLGEGINDINFVDTSEDEEDGEESSVKIEEYQPLAQASSSTNTESKTPDTESKSPDTEQERLLQEDEKASGGGSAPRARLAHHGFHRPRCPAACTTSPVPMPPSGRPVSVLLTGVRLPETPLTHPEAFSCPDIRQALLAEAAVSTPVAPPRAKKKPQAQTEPIKGGGKQGRERRKSIMQAMSELFRKSPAADKEKKGPPVPPPPAHYPPASPPAQEDSPSDGEDSRSFSVEDSVRRSARSAKKAARQAQLKRLRTAHELKRQLEELEVKQRQLEQRGVALEKALKGEAAVPHANEADMLHEWFALMRQLAEARRHERQLTIKAQELELHERHARLQSDLRQRMAVDVEHKSSRDVEEEGKILSEILEIVEQRNGLTNQLEEDRQRYAEEDKELEAQMLAKGLRLTPLRKESNV</sequence>
<feature type="compositionally biased region" description="Basic and acidic residues" evidence="30">
    <location>
        <begin position="2380"/>
        <end position="2436"/>
    </location>
</feature>
<dbReference type="InterPro" id="IPR056176">
    <property type="entry name" value="TPR_COPA_B"/>
</dbReference>
<evidence type="ECO:0000256" key="6">
    <source>
        <dbReference type="ARBA" id="ARBA00012709"/>
    </source>
</evidence>
<evidence type="ECO:0000256" key="16">
    <source>
        <dbReference type="ARBA" id="ARBA00022892"/>
    </source>
</evidence>
<dbReference type="SUPFAM" id="SSF51004">
    <property type="entry name" value="C-terminal (heme d1) domain of cytochrome cd1-nitrite reductase"/>
    <property type="match status" value="1"/>
</dbReference>
<dbReference type="Pfam" id="PF23953">
    <property type="entry name" value="TPR_COPA_B"/>
    <property type="match status" value="1"/>
</dbReference>
<evidence type="ECO:0000256" key="25">
    <source>
        <dbReference type="ARBA" id="ARBA00032920"/>
    </source>
</evidence>
<feature type="domain" description="BMERB" evidence="33">
    <location>
        <begin position="2880"/>
        <end position="3029"/>
    </location>
</feature>
<dbReference type="InterPro" id="IPR001781">
    <property type="entry name" value="Znf_LIM"/>
</dbReference>
<dbReference type="GO" id="GO:0006891">
    <property type="term" value="P:intra-Golgi vesicle-mediated transport"/>
    <property type="evidence" value="ECO:0007669"/>
    <property type="project" value="TreeGrafter"/>
</dbReference>
<dbReference type="PROSITE" id="PS50082">
    <property type="entry name" value="WD_REPEATS_2"/>
    <property type="match status" value="5"/>
</dbReference>
<evidence type="ECO:0000256" key="22">
    <source>
        <dbReference type="ARBA" id="ARBA00023136"/>
    </source>
</evidence>
<dbReference type="GO" id="GO:0006886">
    <property type="term" value="P:intracellular protein transport"/>
    <property type="evidence" value="ECO:0007669"/>
    <property type="project" value="InterPro"/>
</dbReference>
<dbReference type="EC" id="1.14.13.225" evidence="6"/>
<keyword evidence="14 27" id="KW-0862">Zinc</keyword>
<dbReference type="PANTHER" id="PTHR19876:SF2">
    <property type="entry name" value="COATOMER SUBUNIT BETA"/>
    <property type="match status" value="1"/>
</dbReference>
<dbReference type="InterPro" id="IPR015943">
    <property type="entry name" value="WD40/YVTN_repeat-like_dom_sf"/>
</dbReference>
<dbReference type="SUPFAM" id="SSF51905">
    <property type="entry name" value="FAD/NAD(P)-binding domain"/>
    <property type="match status" value="1"/>
</dbReference>
<dbReference type="GO" id="GO:0120501">
    <property type="term" value="F:F-actin monooxygenase activity"/>
    <property type="evidence" value="ECO:0007669"/>
    <property type="project" value="UniProtKB-EC"/>
</dbReference>
<dbReference type="InterPro" id="IPR036188">
    <property type="entry name" value="FAD/NAD-bd_sf"/>
</dbReference>
<dbReference type="InterPro" id="IPR036872">
    <property type="entry name" value="CH_dom_sf"/>
</dbReference>
<evidence type="ECO:0000256" key="28">
    <source>
        <dbReference type="PROSITE-ProRule" id="PRU00221"/>
    </source>
</evidence>
<keyword evidence="21 27" id="KW-0440">LIM domain</keyword>
<evidence type="ECO:0000256" key="29">
    <source>
        <dbReference type="SAM" id="Coils"/>
    </source>
</evidence>
<keyword evidence="19" id="KW-0503">Monooxygenase</keyword>
<evidence type="ECO:0000256" key="18">
    <source>
        <dbReference type="ARBA" id="ARBA00023002"/>
    </source>
</evidence>
<dbReference type="PROSITE" id="PS50021">
    <property type="entry name" value="CH"/>
    <property type="match status" value="1"/>
</dbReference>
<feature type="region of interest" description="Disordered" evidence="30">
    <location>
        <begin position="2592"/>
        <end position="2721"/>
    </location>
</feature>
<dbReference type="SUPFAM" id="SSF57716">
    <property type="entry name" value="Glucocorticoid receptor-like (DNA-binding domain)"/>
    <property type="match status" value="1"/>
</dbReference>
<feature type="region of interest" description="Disordered" evidence="30">
    <location>
        <begin position="2109"/>
        <end position="2154"/>
    </location>
</feature>
<dbReference type="PROSITE" id="PS50023">
    <property type="entry name" value="LIM_DOMAIN_2"/>
    <property type="match status" value="1"/>
</dbReference>
<keyword evidence="9 28" id="KW-0853">WD repeat</keyword>
<comment type="cofactor">
    <cofactor evidence="1">
        <name>FAD</name>
        <dbReference type="ChEBI" id="CHEBI:57692"/>
    </cofactor>
</comment>
<dbReference type="PANTHER" id="PTHR19876">
    <property type="entry name" value="COATOMER"/>
    <property type="match status" value="1"/>
</dbReference>
<dbReference type="InterPro" id="IPR057494">
    <property type="entry name" value="Rossman_Mical"/>
</dbReference>
<evidence type="ECO:0000256" key="26">
    <source>
        <dbReference type="ARBA" id="ARBA00049522"/>
    </source>
</evidence>
<reference evidence="34 35" key="1">
    <citation type="submission" date="2020-04" db="EMBL/GenBank/DDBJ databases">
        <authorList>
            <person name="Alioto T."/>
            <person name="Alioto T."/>
            <person name="Gomez Garrido J."/>
        </authorList>
    </citation>
    <scope>NUCLEOTIDE SEQUENCE [LARGE SCALE GENOMIC DNA]</scope>
</reference>
<feature type="compositionally biased region" description="Acidic residues" evidence="30">
    <location>
        <begin position="2129"/>
        <end position="2154"/>
    </location>
</feature>
<evidence type="ECO:0000256" key="4">
    <source>
        <dbReference type="ARBA" id="ARBA00008223"/>
    </source>
</evidence>
<dbReference type="InterPro" id="IPR050844">
    <property type="entry name" value="Coatomer_complex_subunit"/>
</dbReference>
<evidence type="ECO:0000256" key="23">
    <source>
        <dbReference type="ARBA" id="ARBA00023203"/>
    </source>
</evidence>
<keyword evidence="16" id="KW-0931">ER-Golgi transport</keyword>
<comment type="catalytic activity">
    <reaction evidence="26">
        <text>L-methionyl-[F-actin] + NADPH + O2 + H(+) = L-methionyl-(R)-S-oxide-[F-actin] + NADP(+) + H2O</text>
        <dbReference type="Rhea" id="RHEA:51308"/>
        <dbReference type="Rhea" id="RHEA-COMP:12953"/>
        <dbReference type="Rhea" id="RHEA-COMP:12956"/>
        <dbReference type="ChEBI" id="CHEBI:15377"/>
        <dbReference type="ChEBI" id="CHEBI:15378"/>
        <dbReference type="ChEBI" id="CHEBI:15379"/>
        <dbReference type="ChEBI" id="CHEBI:16044"/>
        <dbReference type="ChEBI" id="CHEBI:45764"/>
        <dbReference type="ChEBI" id="CHEBI:57783"/>
        <dbReference type="ChEBI" id="CHEBI:58349"/>
        <dbReference type="EC" id="1.14.13.225"/>
    </reaction>
</comment>
<dbReference type="Pfam" id="PF00890">
    <property type="entry name" value="FAD_binding_2"/>
    <property type="match status" value="1"/>
</dbReference>
<dbReference type="Gene3D" id="1.10.418.10">
    <property type="entry name" value="Calponin-like domain"/>
    <property type="match status" value="1"/>
</dbReference>
<dbReference type="InterPro" id="IPR036322">
    <property type="entry name" value="WD40_repeat_dom_sf"/>
</dbReference>
<dbReference type="SMART" id="SM00033">
    <property type="entry name" value="CH"/>
    <property type="match status" value="1"/>
</dbReference>
<evidence type="ECO:0000256" key="11">
    <source>
        <dbReference type="ARBA" id="ARBA00022723"/>
    </source>
</evidence>
<feature type="compositionally biased region" description="Acidic residues" evidence="30">
    <location>
        <begin position="2648"/>
        <end position="2657"/>
    </location>
</feature>
<keyword evidence="7" id="KW-0813">Transport</keyword>
<evidence type="ECO:0000259" key="31">
    <source>
        <dbReference type="PROSITE" id="PS50021"/>
    </source>
</evidence>
<dbReference type="CDD" id="cd22947">
    <property type="entry name" value="Coatomer_WDAD_beta-like"/>
    <property type="match status" value="1"/>
</dbReference>
<dbReference type="Pfam" id="PF04053">
    <property type="entry name" value="B-prop_COPA_B_2nd"/>
    <property type="match status" value="1"/>
</dbReference>
<dbReference type="Gene3D" id="2.130.10.10">
    <property type="entry name" value="YVTN repeat-like/Quinoprotein amine dehydrogenase"/>
    <property type="match status" value="1"/>
</dbReference>
<comment type="caution">
    <text evidence="34">The sequence shown here is derived from an EMBL/GenBank/DDBJ whole genome shotgun (WGS) entry which is preliminary data.</text>
</comment>
<dbReference type="Pfam" id="PF00400">
    <property type="entry name" value="WD40"/>
    <property type="match status" value="4"/>
</dbReference>
<dbReference type="GO" id="GO:0003779">
    <property type="term" value="F:actin binding"/>
    <property type="evidence" value="ECO:0007669"/>
    <property type="project" value="UniProtKB-KW"/>
</dbReference>
<dbReference type="SUPFAM" id="SSF47576">
    <property type="entry name" value="Calponin-homology domain, CH-domain"/>
    <property type="match status" value="1"/>
</dbReference>
<feature type="compositionally biased region" description="Acidic residues" evidence="30">
    <location>
        <begin position="850"/>
        <end position="860"/>
    </location>
</feature>
<feature type="repeat" description="WD" evidence="28">
    <location>
        <begin position="11"/>
        <end position="52"/>
    </location>
</feature>
<dbReference type="InterPro" id="IPR001680">
    <property type="entry name" value="WD40_rpt"/>
</dbReference>
<evidence type="ECO:0000256" key="1">
    <source>
        <dbReference type="ARBA" id="ARBA00001974"/>
    </source>
</evidence>
<dbReference type="GO" id="GO:0030126">
    <property type="term" value="C:COPI vesicle coat"/>
    <property type="evidence" value="ECO:0007669"/>
    <property type="project" value="TreeGrafter"/>
</dbReference>
<evidence type="ECO:0000256" key="30">
    <source>
        <dbReference type="SAM" id="MobiDB-lite"/>
    </source>
</evidence>
<keyword evidence="24" id="KW-0968">Cytoplasmic vesicle</keyword>
<keyword evidence="18" id="KW-0560">Oxidoreductase</keyword>
<evidence type="ECO:0000256" key="2">
    <source>
        <dbReference type="ARBA" id="ARBA00004255"/>
    </source>
</evidence>
<name>A0A8S1D763_9INSE</name>
<dbReference type="SMART" id="SM00320">
    <property type="entry name" value="WD40"/>
    <property type="match status" value="6"/>
</dbReference>
<evidence type="ECO:0000256" key="3">
    <source>
        <dbReference type="ARBA" id="ARBA00004347"/>
    </source>
</evidence>
<evidence type="ECO:0000256" key="27">
    <source>
        <dbReference type="PROSITE-ProRule" id="PRU00125"/>
    </source>
</evidence>
<dbReference type="CDD" id="cd00200">
    <property type="entry name" value="WD40"/>
    <property type="match status" value="1"/>
</dbReference>
<feature type="compositionally biased region" description="Pro residues" evidence="30">
    <location>
        <begin position="2832"/>
        <end position="2846"/>
    </location>
</feature>
<keyword evidence="20" id="KW-0333">Golgi apparatus</keyword>
<feature type="compositionally biased region" description="Basic and acidic residues" evidence="30">
    <location>
        <begin position="1592"/>
        <end position="1612"/>
    </location>
</feature>
<dbReference type="InterPro" id="IPR003953">
    <property type="entry name" value="FAD-dep_OxRdtase_2_FAD-bd"/>
</dbReference>
<evidence type="ECO:0000256" key="5">
    <source>
        <dbReference type="ARBA" id="ARBA00010844"/>
    </source>
</evidence>
<keyword evidence="22" id="KW-0472">Membrane</keyword>
<dbReference type="Proteomes" id="UP000494165">
    <property type="component" value="Unassembled WGS sequence"/>
</dbReference>
<evidence type="ECO:0000256" key="14">
    <source>
        <dbReference type="ARBA" id="ARBA00022833"/>
    </source>
</evidence>
<feature type="repeat" description="WD" evidence="28">
    <location>
        <begin position="180"/>
        <end position="223"/>
    </location>
</feature>
<dbReference type="PROSITE" id="PS51848">
    <property type="entry name" value="BMERB"/>
    <property type="match status" value="1"/>
</dbReference>
<dbReference type="Pfam" id="PF12130">
    <property type="entry name" value="bMERB_dom"/>
    <property type="match status" value="1"/>
</dbReference>
<keyword evidence="13" id="KW-0274">FAD</keyword>
<feature type="compositionally biased region" description="Basic and acidic residues" evidence="30">
    <location>
        <begin position="2818"/>
        <end position="2831"/>
    </location>
</feature>
<feature type="compositionally biased region" description="Basic residues" evidence="30">
    <location>
        <begin position="2870"/>
        <end position="2882"/>
    </location>
</feature>
<keyword evidence="8" id="KW-0963">Cytoplasm</keyword>
<keyword evidence="23" id="KW-0009">Actin-binding</keyword>
<feature type="repeat" description="WD" evidence="28">
    <location>
        <begin position="137"/>
        <end position="179"/>
    </location>
</feature>
<dbReference type="FunFam" id="2.130.10.10:FF:000008">
    <property type="entry name" value="Coatomer subunit beta"/>
    <property type="match status" value="1"/>
</dbReference>
<evidence type="ECO:0000256" key="21">
    <source>
        <dbReference type="ARBA" id="ARBA00023038"/>
    </source>
</evidence>